<gene>
    <name evidence="2" type="ORF">IRI77_21985</name>
</gene>
<dbReference type="Proteomes" id="UP000593892">
    <property type="component" value="Chromosome"/>
</dbReference>
<dbReference type="InterPro" id="IPR002938">
    <property type="entry name" value="FAD-bd"/>
</dbReference>
<dbReference type="PANTHER" id="PTHR42685:SF19">
    <property type="entry name" value="POSSIBLE OXIDOREDUCTASE"/>
    <property type="match status" value="1"/>
</dbReference>
<organism evidence="2 3">
    <name type="scientific">Paludibaculum fermentans</name>
    <dbReference type="NCBI Taxonomy" id="1473598"/>
    <lineage>
        <taxon>Bacteria</taxon>
        <taxon>Pseudomonadati</taxon>
        <taxon>Acidobacteriota</taxon>
        <taxon>Terriglobia</taxon>
        <taxon>Bryobacterales</taxon>
        <taxon>Bryobacteraceae</taxon>
        <taxon>Paludibaculum</taxon>
    </lineage>
</organism>
<dbReference type="InterPro" id="IPR050407">
    <property type="entry name" value="Geranylgeranyl_reductase"/>
</dbReference>
<dbReference type="PANTHER" id="PTHR42685">
    <property type="entry name" value="GERANYLGERANYL DIPHOSPHATE REDUCTASE"/>
    <property type="match status" value="1"/>
</dbReference>
<keyword evidence="3" id="KW-1185">Reference proteome</keyword>
<dbReference type="KEGG" id="pfer:IRI77_21985"/>
<proteinExistence type="predicted"/>
<feature type="domain" description="FAD-binding" evidence="1">
    <location>
        <begin position="6"/>
        <end position="287"/>
    </location>
</feature>
<dbReference type="Pfam" id="PF01494">
    <property type="entry name" value="FAD_binding_3"/>
    <property type="match status" value="1"/>
</dbReference>
<dbReference type="EMBL" id="CP063849">
    <property type="protein sequence ID" value="QOY85492.1"/>
    <property type="molecule type" value="Genomic_DNA"/>
</dbReference>
<dbReference type="PRINTS" id="PR00420">
    <property type="entry name" value="RNGMNOXGNASE"/>
</dbReference>
<evidence type="ECO:0000313" key="3">
    <source>
        <dbReference type="Proteomes" id="UP000593892"/>
    </source>
</evidence>
<protein>
    <submittedName>
        <fullName evidence="2">NAD(P)/FAD-dependent oxidoreductase</fullName>
    </submittedName>
</protein>
<dbReference type="GO" id="GO:0071949">
    <property type="term" value="F:FAD binding"/>
    <property type="evidence" value="ECO:0007669"/>
    <property type="project" value="InterPro"/>
</dbReference>
<dbReference type="Gene3D" id="3.50.50.60">
    <property type="entry name" value="FAD/NAD(P)-binding domain"/>
    <property type="match status" value="1"/>
</dbReference>
<dbReference type="SUPFAM" id="SSF51905">
    <property type="entry name" value="FAD/NAD(P)-binding domain"/>
    <property type="match status" value="1"/>
</dbReference>
<name>A0A7S7SH36_PALFE</name>
<evidence type="ECO:0000313" key="2">
    <source>
        <dbReference type="EMBL" id="QOY85492.1"/>
    </source>
</evidence>
<accession>A0A7S7SH36</accession>
<dbReference type="RefSeq" id="WP_194447162.1">
    <property type="nucleotide sequence ID" value="NZ_CP063849.1"/>
</dbReference>
<dbReference type="AlphaFoldDB" id="A0A7S7SH36"/>
<dbReference type="InterPro" id="IPR036188">
    <property type="entry name" value="FAD/NAD-bd_sf"/>
</dbReference>
<sequence length="370" mass="39682">MDLPTETDVFIAGGGPAGLVAAIAARQKGFRVVVADSAHSAIDKACGEGLMPDAVAALSSLGVSIAPGEYVPFRGIRFSGHGRSVAATFPAGVGYGVRRTTLHRILAAKAEEAGVTLLWDSPVLGLDGQRVLLRNHSLTARFIVGADGAGSAVRRWAGLDSRLRDSQRFGFRRHFQVAPWTDHVEVHWASGCQIYVTPVAADQVNVALLSRSSDLRLDQALPLFPELMERLRGAAPSSTERGSISASRRLRRVCHGRIALIGDASGSVDAVTGEGLSLAFQQALALAGAMELDDLGLYQKAHNRIRRRPALMADLMLLMDQRDSLRRRVFSALSARPKVFADMLSMHVHGFSPRVLATSAITLGWSMFTA</sequence>
<reference evidence="2 3" key="1">
    <citation type="submission" date="2020-10" db="EMBL/GenBank/DDBJ databases">
        <title>Complete genome sequence of Paludibaculum fermentans P105T, a facultatively anaerobic acidobacterium capable of dissimilatory Fe(III) reduction.</title>
        <authorList>
            <person name="Dedysh S.N."/>
            <person name="Beletsky A.V."/>
            <person name="Kulichevskaya I.S."/>
            <person name="Mardanov A.V."/>
            <person name="Ravin N.V."/>
        </authorList>
    </citation>
    <scope>NUCLEOTIDE SEQUENCE [LARGE SCALE GENOMIC DNA]</scope>
    <source>
        <strain evidence="2 3">P105</strain>
    </source>
</reference>
<evidence type="ECO:0000259" key="1">
    <source>
        <dbReference type="Pfam" id="PF01494"/>
    </source>
</evidence>